<keyword evidence="8" id="KW-0539">Nucleus</keyword>
<feature type="domain" description="Exonuclease" evidence="11">
    <location>
        <begin position="15"/>
        <end position="176"/>
    </location>
</feature>
<evidence type="ECO:0000256" key="1">
    <source>
        <dbReference type="ARBA" id="ARBA00004123"/>
    </source>
</evidence>
<keyword evidence="4" id="KW-0698">rRNA processing</keyword>
<evidence type="ECO:0000256" key="10">
    <source>
        <dbReference type="SAM" id="MobiDB-lite"/>
    </source>
</evidence>
<keyword evidence="7" id="KW-0269">Exonuclease</keyword>
<dbReference type="Pfam" id="PF00929">
    <property type="entry name" value="RNase_T"/>
    <property type="match status" value="1"/>
</dbReference>
<protein>
    <recommendedName>
        <fullName evidence="3">RNA exonuclease 4</fullName>
    </recommendedName>
</protein>
<dbReference type="PANTHER" id="PTHR12801:SF45">
    <property type="entry name" value="RNA EXONUCLEASE 4"/>
    <property type="match status" value="1"/>
</dbReference>
<comment type="function">
    <text evidence="9">Exoribonuclease involved in ribosome biosynthesis. Involved in the processing of ITS1, the internal transcribed spacer localized between the 18S and 5.8S rRNAs.</text>
</comment>
<dbReference type="CDD" id="cd06144">
    <property type="entry name" value="REX4_like"/>
    <property type="match status" value="1"/>
</dbReference>
<evidence type="ECO:0000256" key="4">
    <source>
        <dbReference type="ARBA" id="ARBA00022552"/>
    </source>
</evidence>
<comment type="subcellular location">
    <subcellularLocation>
        <location evidence="1">Nucleus</location>
    </subcellularLocation>
</comment>
<keyword evidence="6" id="KW-0378">Hydrolase</keyword>
<dbReference type="GO" id="GO:0008408">
    <property type="term" value="F:3'-5' exonuclease activity"/>
    <property type="evidence" value="ECO:0007669"/>
    <property type="project" value="InterPro"/>
</dbReference>
<keyword evidence="5" id="KW-0540">Nuclease</keyword>
<evidence type="ECO:0000256" key="2">
    <source>
        <dbReference type="ARBA" id="ARBA00010489"/>
    </source>
</evidence>
<evidence type="ECO:0000256" key="8">
    <source>
        <dbReference type="ARBA" id="ARBA00023242"/>
    </source>
</evidence>
<feature type="region of interest" description="Disordered" evidence="10">
    <location>
        <begin position="181"/>
        <end position="221"/>
    </location>
</feature>
<evidence type="ECO:0000256" key="3">
    <source>
        <dbReference type="ARBA" id="ARBA00016937"/>
    </source>
</evidence>
<dbReference type="InterPro" id="IPR036397">
    <property type="entry name" value="RNaseH_sf"/>
</dbReference>
<dbReference type="GO" id="GO:0005634">
    <property type="term" value="C:nucleus"/>
    <property type="evidence" value="ECO:0007669"/>
    <property type="project" value="UniProtKB-SubCell"/>
</dbReference>
<dbReference type="PANTHER" id="PTHR12801">
    <property type="entry name" value="RNA EXONUCLEASE REXO1 / RECO3 FAMILY MEMBER-RELATED"/>
    <property type="match status" value="1"/>
</dbReference>
<dbReference type="InterPro" id="IPR013520">
    <property type="entry name" value="Ribonucl_H"/>
</dbReference>
<evidence type="ECO:0000256" key="7">
    <source>
        <dbReference type="ARBA" id="ARBA00022839"/>
    </source>
</evidence>
<evidence type="ECO:0000256" key="6">
    <source>
        <dbReference type="ARBA" id="ARBA00022801"/>
    </source>
</evidence>
<evidence type="ECO:0000256" key="9">
    <source>
        <dbReference type="ARBA" id="ARBA00025599"/>
    </source>
</evidence>
<dbReference type="SUPFAM" id="SSF53098">
    <property type="entry name" value="Ribonuclease H-like"/>
    <property type="match status" value="1"/>
</dbReference>
<dbReference type="SMART" id="SM00479">
    <property type="entry name" value="EXOIII"/>
    <property type="match status" value="1"/>
</dbReference>
<organism evidence="12">
    <name type="scientific">Haptolina ericina</name>
    <dbReference type="NCBI Taxonomy" id="156174"/>
    <lineage>
        <taxon>Eukaryota</taxon>
        <taxon>Haptista</taxon>
        <taxon>Haptophyta</taxon>
        <taxon>Prymnesiophyceae</taxon>
        <taxon>Prymnesiales</taxon>
        <taxon>Prymnesiaceae</taxon>
        <taxon>Haptolina</taxon>
    </lineage>
</organism>
<proteinExistence type="inferred from homology"/>
<reference evidence="12" key="1">
    <citation type="submission" date="2021-01" db="EMBL/GenBank/DDBJ databases">
        <authorList>
            <person name="Corre E."/>
            <person name="Pelletier E."/>
            <person name="Niang G."/>
            <person name="Scheremetjew M."/>
            <person name="Finn R."/>
            <person name="Kale V."/>
            <person name="Holt S."/>
            <person name="Cochrane G."/>
            <person name="Meng A."/>
            <person name="Brown T."/>
            <person name="Cohen L."/>
        </authorList>
    </citation>
    <scope>NUCLEOTIDE SEQUENCE</scope>
    <source>
        <strain evidence="12">CCMP281</strain>
    </source>
</reference>
<dbReference type="InterPro" id="IPR047021">
    <property type="entry name" value="REXO1/3/4-like"/>
</dbReference>
<comment type="similarity">
    <text evidence="2">Belongs to the REXO4 family.</text>
</comment>
<dbReference type="GO" id="GO:0003676">
    <property type="term" value="F:nucleic acid binding"/>
    <property type="evidence" value="ECO:0007669"/>
    <property type="project" value="InterPro"/>
</dbReference>
<dbReference type="InterPro" id="IPR037431">
    <property type="entry name" value="REX4_DEDDh_dom"/>
</dbReference>
<evidence type="ECO:0000313" key="12">
    <source>
        <dbReference type="EMBL" id="CAE0098621.1"/>
    </source>
</evidence>
<sequence length="221" mass="24133">MRRPAPLGENKEVTRVLAIDCEMVGSGPLGMDSRLASVSVVNADGNQVYFSYAVGTRPVTDYRTKYSGITPELLEGAPPISQVQQEVASLLHGKLVVGHGLENDFKALGYFHPRILTRDTAHDLPRLLSRAGRPRKLRRITWEFLGLTIQDGEHDPLEDARAALLLYLRYQSDFEALAEARKKDHAQDTPSSPVVALPTEGLVGVPKVGDPSGLASGKKQQ</sequence>
<name>A0A7S3ADY6_9EUKA</name>
<gene>
    <name evidence="12" type="ORF">HERI1096_LOCUS1308</name>
</gene>
<evidence type="ECO:0000259" key="11">
    <source>
        <dbReference type="SMART" id="SM00479"/>
    </source>
</evidence>
<dbReference type="GO" id="GO:0006364">
    <property type="term" value="P:rRNA processing"/>
    <property type="evidence" value="ECO:0007669"/>
    <property type="project" value="UniProtKB-KW"/>
</dbReference>
<evidence type="ECO:0000256" key="5">
    <source>
        <dbReference type="ARBA" id="ARBA00022722"/>
    </source>
</evidence>
<dbReference type="EMBL" id="HBHX01002392">
    <property type="protein sequence ID" value="CAE0098621.1"/>
    <property type="molecule type" value="Transcribed_RNA"/>
</dbReference>
<accession>A0A7S3ADY6</accession>
<dbReference type="Gene3D" id="3.30.420.10">
    <property type="entry name" value="Ribonuclease H-like superfamily/Ribonuclease H"/>
    <property type="match status" value="1"/>
</dbReference>
<dbReference type="InterPro" id="IPR012337">
    <property type="entry name" value="RNaseH-like_sf"/>
</dbReference>
<dbReference type="AlphaFoldDB" id="A0A7S3ADY6"/>